<dbReference type="OrthoDB" id="446723at2759"/>
<evidence type="ECO:0000259" key="1">
    <source>
        <dbReference type="Pfam" id="PF12146"/>
    </source>
</evidence>
<feature type="domain" description="Serine aminopeptidase S33" evidence="1">
    <location>
        <begin position="95"/>
        <end position="219"/>
    </location>
</feature>
<dbReference type="SUPFAM" id="SSF53474">
    <property type="entry name" value="alpha/beta-Hydrolases"/>
    <property type="match status" value="1"/>
</dbReference>
<dbReference type="GO" id="GO:0010008">
    <property type="term" value="C:endosome membrane"/>
    <property type="evidence" value="ECO:0007669"/>
    <property type="project" value="TreeGrafter"/>
</dbReference>
<proteinExistence type="predicted"/>
<reference evidence="2" key="1">
    <citation type="submission" date="2020-08" db="EMBL/GenBank/DDBJ databases">
        <title>Multicomponent nature underlies the extraordinary mechanical properties of spider dragline silk.</title>
        <authorList>
            <person name="Kono N."/>
            <person name="Nakamura H."/>
            <person name="Mori M."/>
            <person name="Yoshida Y."/>
            <person name="Ohtoshi R."/>
            <person name="Malay A.D."/>
            <person name="Moran D.A.P."/>
            <person name="Tomita M."/>
            <person name="Numata K."/>
            <person name="Arakawa K."/>
        </authorList>
    </citation>
    <scope>NUCLEOTIDE SEQUENCE</scope>
</reference>
<evidence type="ECO:0000313" key="3">
    <source>
        <dbReference type="Proteomes" id="UP000887013"/>
    </source>
</evidence>
<keyword evidence="3" id="KW-1185">Reference proteome</keyword>
<dbReference type="InterPro" id="IPR029058">
    <property type="entry name" value="AB_hydrolase_fold"/>
</dbReference>
<dbReference type="GO" id="GO:0008474">
    <property type="term" value="F:palmitoyl-(protein) hydrolase activity"/>
    <property type="evidence" value="ECO:0007669"/>
    <property type="project" value="TreeGrafter"/>
</dbReference>
<evidence type="ECO:0000313" key="2">
    <source>
        <dbReference type="EMBL" id="GFT77584.1"/>
    </source>
</evidence>
<dbReference type="GO" id="GO:0005886">
    <property type="term" value="C:plasma membrane"/>
    <property type="evidence" value="ECO:0007669"/>
    <property type="project" value="TreeGrafter"/>
</dbReference>
<dbReference type="PANTHER" id="PTHR12277:SF81">
    <property type="entry name" value="PROTEIN ABHD13"/>
    <property type="match status" value="1"/>
</dbReference>
<gene>
    <name evidence="2" type="primary">abhd17c</name>
    <name evidence="2" type="ORF">NPIL_485951</name>
</gene>
<sequence>MPNIVKGLGFLDFCWVFCCPPCPRPITEKIAFMPPFPTYDVAPTKSETIQYAFHLSPDYDTSGLRKVIQQEVRVVKTTLHNEVVVLYVKGTTTKKFTILYSHGNAVDVGLIHRLCVDLSQMTGCDVVTYDYSGYGQSTGHPTEKNIYADIKAAWDYTLTFQEPDPKQIILYGHSLGAVATIDLAAKVDCAGVILHAPFVSAFQVVCTGKNWFSWIDTLKSISRSNIILSNHVKPQKSPNLAKHLKLAIGSLLDISLLKQFLC</sequence>
<dbReference type="Proteomes" id="UP000887013">
    <property type="component" value="Unassembled WGS sequence"/>
</dbReference>
<accession>A0A8X6PLK5</accession>
<dbReference type="PANTHER" id="PTHR12277">
    <property type="entry name" value="ALPHA/BETA HYDROLASE DOMAIN-CONTAINING PROTEIN"/>
    <property type="match status" value="1"/>
</dbReference>
<protein>
    <recommendedName>
        <fullName evidence="1">Serine aminopeptidase S33 domain-containing protein</fullName>
    </recommendedName>
</protein>
<name>A0A8X6PLK5_NEPPI</name>
<dbReference type="AlphaFoldDB" id="A0A8X6PLK5"/>
<dbReference type="EMBL" id="BMAW01022378">
    <property type="protein sequence ID" value="GFT77584.1"/>
    <property type="molecule type" value="Genomic_DNA"/>
</dbReference>
<dbReference type="InterPro" id="IPR022742">
    <property type="entry name" value="Hydrolase_4"/>
</dbReference>
<dbReference type="Pfam" id="PF12146">
    <property type="entry name" value="Hydrolase_4"/>
    <property type="match status" value="1"/>
</dbReference>
<dbReference type="Gene3D" id="3.40.50.1820">
    <property type="entry name" value="alpha/beta hydrolase"/>
    <property type="match status" value="1"/>
</dbReference>
<organism evidence="2 3">
    <name type="scientific">Nephila pilipes</name>
    <name type="common">Giant wood spider</name>
    <name type="synonym">Nephila maculata</name>
    <dbReference type="NCBI Taxonomy" id="299642"/>
    <lineage>
        <taxon>Eukaryota</taxon>
        <taxon>Metazoa</taxon>
        <taxon>Ecdysozoa</taxon>
        <taxon>Arthropoda</taxon>
        <taxon>Chelicerata</taxon>
        <taxon>Arachnida</taxon>
        <taxon>Araneae</taxon>
        <taxon>Araneomorphae</taxon>
        <taxon>Entelegynae</taxon>
        <taxon>Araneoidea</taxon>
        <taxon>Nephilidae</taxon>
        <taxon>Nephila</taxon>
    </lineage>
</organism>
<comment type="caution">
    <text evidence="2">The sequence shown here is derived from an EMBL/GenBank/DDBJ whole genome shotgun (WGS) entry which is preliminary data.</text>
</comment>